<dbReference type="EMBL" id="CM029040">
    <property type="protein sequence ID" value="KAG2635816.1"/>
    <property type="molecule type" value="Genomic_DNA"/>
</dbReference>
<organism evidence="2 3">
    <name type="scientific">Panicum virgatum</name>
    <name type="common">Blackwell switchgrass</name>
    <dbReference type="NCBI Taxonomy" id="38727"/>
    <lineage>
        <taxon>Eukaryota</taxon>
        <taxon>Viridiplantae</taxon>
        <taxon>Streptophyta</taxon>
        <taxon>Embryophyta</taxon>
        <taxon>Tracheophyta</taxon>
        <taxon>Spermatophyta</taxon>
        <taxon>Magnoliopsida</taxon>
        <taxon>Liliopsida</taxon>
        <taxon>Poales</taxon>
        <taxon>Poaceae</taxon>
        <taxon>PACMAD clade</taxon>
        <taxon>Panicoideae</taxon>
        <taxon>Panicodae</taxon>
        <taxon>Paniceae</taxon>
        <taxon>Panicinae</taxon>
        <taxon>Panicum</taxon>
        <taxon>Panicum sect. Hiantes</taxon>
    </lineage>
</organism>
<name>A0A8T0VQF5_PANVG</name>
<accession>A0A8T0VQF5</accession>
<evidence type="ECO:0000313" key="2">
    <source>
        <dbReference type="EMBL" id="KAG2635816.1"/>
    </source>
</evidence>
<dbReference type="Gene3D" id="2.40.50.100">
    <property type="match status" value="1"/>
</dbReference>
<dbReference type="GO" id="GO:0000177">
    <property type="term" value="C:cytoplasmic exosome (RNase complex)"/>
    <property type="evidence" value="ECO:0007669"/>
    <property type="project" value="TreeGrafter"/>
</dbReference>
<evidence type="ECO:0000313" key="3">
    <source>
        <dbReference type="Proteomes" id="UP000823388"/>
    </source>
</evidence>
<feature type="domain" description="RRP4 S1" evidence="1">
    <location>
        <begin position="86"/>
        <end position="155"/>
    </location>
</feature>
<dbReference type="PANTHER" id="PTHR21321:SF4">
    <property type="entry name" value="EXOSOME COMPLEX COMPONENT RRP4"/>
    <property type="match status" value="1"/>
</dbReference>
<dbReference type="Gene3D" id="2.40.50.140">
    <property type="entry name" value="Nucleic acid-binding proteins"/>
    <property type="match status" value="1"/>
</dbReference>
<proteinExistence type="predicted"/>
<dbReference type="GO" id="GO:0071035">
    <property type="term" value="P:nuclear polyadenylation-dependent rRNA catabolic process"/>
    <property type="evidence" value="ECO:0007669"/>
    <property type="project" value="TreeGrafter"/>
</dbReference>
<dbReference type="PANTHER" id="PTHR21321">
    <property type="entry name" value="PNAS-3 RELATED"/>
    <property type="match status" value="1"/>
</dbReference>
<dbReference type="SUPFAM" id="SSF50249">
    <property type="entry name" value="Nucleic acid-binding proteins"/>
    <property type="match status" value="1"/>
</dbReference>
<protein>
    <recommendedName>
        <fullName evidence="1">RRP4 S1 domain-containing protein</fullName>
    </recommendedName>
</protein>
<dbReference type="SUPFAM" id="SSF110324">
    <property type="entry name" value="Ribosomal L27 protein-like"/>
    <property type="match status" value="1"/>
</dbReference>
<evidence type="ECO:0000259" key="1">
    <source>
        <dbReference type="Pfam" id="PF21266"/>
    </source>
</evidence>
<gene>
    <name evidence="2" type="ORF">PVAP13_2NG386103</name>
</gene>
<keyword evidence="3" id="KW-1185">Reference proteome</keyword>
<dbReference type="GO" id="GO:0003723">
    <property type="term" value="F:RNA binding"/>
    <property type="evidence" value="ECO:0007669"/>
    <property type="project" value="InterPro"/>
</dbReference>
<dbReference type="Proteomes" id="UP000823388">
    <property type="component" value="Chromosome 2N"/>
</dbReference>
<dbReference type="GO" id="GO:0071051">
    <property type="term" value="P:poly(A)-dependent snoRNA 3'-end processing"/>
    <property type="evidence" value="ECO:0007669"/>
    <property type="project" value="TreeGrafter"/>
</dbReference>
<dbReference type="Pfam" id="PF21266">
    <property type="entry name" value="S1_RRP4"/>
    <property type="match status" value="1"/>
</dbReference>
<dbReference type="GO" id="GO:0034475">
    <property type="term" value="P:U4 snRNA 3'-end processing"/>
    <property type="evidence" value="ECO:0007669"/>
    <property type="project" value="TreeGrafter"/>
</dbReference>
<dbReference type="CDD" id="cd05789">
    <property type="entry name" value="S1_Rrp4"/>
    <property type="match status" value="1"/>
</dbReference>
<dbReference type="GO" id="GO:0071038">
    <property type="term" value="P:TRAMP-dependent tRNA surveillance pathway"/>
    <property type="evidence" value="ECO:0007669"/>
    <property type="project" value="TreeGrafter"/>
</dbReference>
<reference evidence="2" key="1">
    <citation type="submission" date="2020-05" db="EMBL/GenBank/DDBJ databases">
        <title>WGS assembly of Panicum virgatum.</title>
        <authorList>
            <person name="Lovell J.T."/>
            <person name="Jenkins J."/>
            <person name="Shu S."/>
            <person name="Juenger T.E."/>
            <person name="Schmutz J."/>
        </authorList>
    </citation>
    <scope>NUCLEOTIDE SEQUENCE</scope>
    <source>
        <strain evidence="2">AP13</strain>
    </source>
</reference>
<dbReference type="AlphaFoldDB" id="A0A8T0VQF5"/>
<dbReference type="InterPro" id="IPR048565">
    <property type="entry name" value="S1_RRP4"/>
</dbReference>
<dbReference type="GO" id="GO:0000176">
    <property type="term" value="C:nuclear exosome (RNase complex)"/>
    <property type="evidence" value="ECO:0007669"/>
    <property type="project" value="TreeGrafter"/>
</dbReference>
<dbReference type="InterPro" id="IPR026699">
    <property type="entry name" value="Exosome_RNA_bind1/RRP40/RRP4"/>
</dbReference>
<comment type="caution">
    <text evidence="2">The sequence shown here is derived from an EMBL/GenBank/DDBJ whole genome shotgun (WGS) entry which is preliminary data.</text>
</comment>
<sequence>MKDFHLPLNQTQRVRFETALHKLQVLTPTMVLAAAVTIADTIPINHEDSVLRGHWTLDQKGKLVSTLCGVVEWVDKLVHVRTLQARYRPEIRDTLIGRVIKIGPESWRLEINSKQDAVMMFSSTNFPDGIQKRTAVDELTARSIIEENDVVYAEICAFNHDGSPELQPMGPKCGKLERGQLLMVPPYLVK</sequence>
<dbReference type="InterPro" id="IPR012340">
    <property type="entry name" value="NA-bd_OB-fold"/>
</dbReference>
<dbReference type="GO" id="GO:0071034">
    <property type="term" value="P:CUT catabolic process"/>
    <property type="evidence" value="ECO:0007669"/>
    <property type="project" value="TreeGrafter"/>
</dbReference>
<dbReference type="GO" id="GO:0000467">
    <property type="term" value="P:exonucleolytic trimming to generate mature 3'-end of 5.8S rRNA from tricistronic rRNA transcript (SSU-rRNA, 5.8S rRNA, LSU-rRNA)"/>
    <property type="evidence" value="ECO:0007669"/>
    <property type="project" value="TreeGrafter"/>
</dbReference>